<evidence type="ECO:0000256" key="6">
    <source>
        <dbReference type="SAM" id="Coils"/>
    </source>
</evidence>
<dbReference type="GO" id="GO:0016887">
    <property type="term" value="F:ATP hydrolysis activity"/>
    <property type="evidence" value="ECO:0007669"/>
    <property type="project" value="TreeGrafter"/>
</dbReference>
<comment type="similarity">
    <text evidence="1 5">Belongs to the V-ATPase G subunit family.</text>
</comment>
<sequence>MHACARKNATCGYGTSGTPEFLPVFNGTLKWFYVIRGKAFGLFLGGHFGVHGSPRLRCHRLQNMKTSNALIQQLLRAEEEAEQIVHKARENRVKMLKDARASAEEELKAFRLKEEERFKVEVEQRLGQDDSLTNELADRTKADIEIIKKDYMANKDGVLAFISGKVLDVDTVIGPKKVSILRNYAERGVDP</sequence>
<dbReference type="GeneID" id="25334320"/>
<keyword evidence="2 5" id="KW-0813">Transport</keyword>
<evidence type="ECO:0000313" key="8">
    <source>
        <dbReference type="Proteomes" id="UP000030763"/>
    </source>
</evidence>
<evidence type="ECO:0000313" key="7">
    <source>
        <dbReference type="EMBL" id="CDJ56540.1"/>
    </source>
</evidence>
<comment type="function">
    <text evidence="5">Subunit of the V1 complex of vacuolar(H+)-ATPase (V-ATPase), a multisubunit enzyme composed of a peripheral complex (V1) that hydrolyzes ATP and a membrane integral complex (V0) that translocates protons. V-ATPase is responsible for acidifying and maintaining the pH of intracellular compartments and in some cell types, is targeted to the plasma membrane, where it is responsible for acidifying the extracellular environment.</text>
</comment>
<protein>
    <recommendedName>
        <fullName evidence="5">V-type proton ATPase subunit G</fullName>
    </recommendedName>
</protein>
<dbReference type="OrthoDB" id="250802at2759"/>
<dbReference type="RefSeq" id="XP_013333191.1">
    <property type="nucleotide sequence ID" value="XM_013477737.1"/>
</dbReference>
<reference evidence="7" key="1">
    <citation type="submission" date="2013-10" db="EMBL/GenBank/DDBJ databases">
        <title>Genomic analysis of the causative agents of coccidiosis in chickens.</title>
        <authorList>
            <person name="Reid A.J."/>
            <person name="Blake D."/>
            <person name="Billington K."/>
            <person name="Browne H."/>
            <person name="Dunn M."/>
            <person name="Hung S."/>
            <person name="Kawahara F."/>
            <person name="Miranda-Saavedra D."/>
            <person name="Mourier T."/>
            <person name="Nagra H."/>
            <person name="Otto T.D."/>
            <person name="Rawlings N."/>
            <person name="Sanchez A."/>
            <person name="Sanders M."/>
            <person name="Subramaniam C."/>
            <person name="Tay Y."/>
            <person name="Dear P."/>
            <person name="Doerig C."/>
            <person name="Gruber A."/>
            <person name="Parkinson J."/>
            <person name="Shirley M."/>
            <person name="Wan K.L."/>
            <person name="Berriman M."/>
            <person name="Tomley F."/>
            <person name="Pain A."/>
        </authorList>
    </citation>
    <scope>NUCLEOTIDE SEQUENCE [LARGE SCALE GENOMIC DNA]</scope>
    <source>
        <strain evidence="7">Weybridge</strain>
    </source>
</reference>
<evidence type="ECO:0000256" key="2">
    <source>
        <dbReference type="ARBA" id="ARBA00022448"/>
    </source>
</evidence>
<dbReference type="Proteomes" id="UP000030763">
    <property type="component" value="Unassembled WGS sequence"/>
</dbReference>
<gene>
    <name evidence="7" type="ORF">EMWEY_00003340</name>
</gene>
<keyword evidence="6" id="KW-0175">Coiled coil</keyword>
<organism evidence="7 8">
    <name type="scientific">Eimeria maxima</name>
    <name type="common">Coccidian parasite</name>
    <dbReference type="NCBI Taxonomy" id="5804"/>
    <lineage>
        <taxon>Eukaryota</taxon>
        <taxon>Sar</taxon>
        <taxon>Alveolata</taxon>
        <taxon>Apicomplexa</taxon>
        <taxon>Conoidasida</taxon>
        <taxon>Coccidia</taxon>
        <taxon>Eucoccidiorida</taxon>
        <taxon>Eimeriorina</taxon>
        <taxon>Eimeriidae</taxon>
        <taxon>Eimeria</taxon>
    </lineage>
</organism>
<dbReference type="GO" id="GO:0000221">
    <property type="term" value="C:vacuolar proton-transporting V-type ATPase, V1 domain"/>
    <property type="evidence" value="ECO:0007669"/>
    <property type="project" value="TreeGrafter"/>
</dbReference>
<dbReference type="EMBL" id="HG718972">
    <property type="protein sequence ID" value="CDJ56540.1"/>
    <property type="molecule type" value="Genomic_DNA"/>
</dbReference>
<evidence type="ECO:0000256" key="4">
    <source>
        <dbReference type="ARBA" id="ARBA00023065"/>
    </source>
</evidence>
<comment type="subunit">
    <text evidence="5">V-ATPase is a heteromultimeric enzyme made up of two complexes: the ATP-hydrolytic V1 complex and the proton translocation V0 complex.</text>
</comment>
<name>U6M4F9_EIMMA</name>
<dbReference type="InterPro" id="IPR005124">
    <property type="entry name" value="V-ATPase_G"/>
</dbReference>
<evidence type="ECO:0000256" key="1">
    <source>
        <dbReference type="ARBA" id="ARBA00010066"/>
    </source>
</evidence>
<dbReference type="NCBIfam" id="TIGR01147">
    <property type="entry name" value="V_ATP_synt_G"/>
    <property type="match status" value="1"/>
</dbReference>
<dbReference type="PANTHER" id="PTHR12713:SF11">
    <property type="entry name" value="V-TYPE PROTON ATPASE SUBUNIT G"/>
    <property type="match status" value="1"/>
</dbReference>
<evidence type="ECO:0000256" key="5">
    <source>
        <dbReference type="RuleBase" id="RU364019"/>
    </source>
</evidence>
<reference evidence="7" key="2">
    <citation type="submission" date="2013-10" db="EMBL/GenBank/DDBJ databases">
        <authorList>
            <person name="Aslett M."/>
        </authorList>
    </citation>
    <scope>NUCLEOTIDE SEQUENCE [LARGE SCALE GENOMIC DNA]</scope>
    <source>
        <strain evidence="7">Weybridge</strain>
    </source>
</reference>
<evidence type="ECO:0000256" key="3">
    <source>
        <dbReference type="ARBA" id="ARBA00022781"/>
    </source>
</evidence>
<dbReference type="VEuPathDB" id="ToxoDB:EMWEY_00003340"/>
<keyword evidence="8" id="KW-1185">Reference proteome</keyword>
<feature type="coiled-coil region" evidence="6">
    <location>
        <begin position="71"/>
        <end position="113"/>
    </location>
</feature>
<dbReference type="PANTHER" id="PTHR12713">
    <property type="entry name" value="VACUOLAR ATP SYNTHASE SUBUNIT G"/>
    <property type="match status" value="1"/>
</dbReference>
<accession>U6M4F9</accession>
<dbReference type="Pfam" id="PF03179">
    <property type="entry name" value="V-ATPase_G"/>
    <property type="match status" value="1"/>
</dbReference>
<dbReference type="AlphaFoldDB" id="U6M4F9"/>
<keyword evidence="4 5" id="KW-0406">Ion transport</keyword>
<proteinExistence type="inferred from homology"/>
<dbReference type="GO" id="GO:0046961">
    <property type="term" value="F:proton-transporting ATPase activity, rotational mechanism"/>
    <property type="evidence" value="ECO:0007669"/>
    <property type="project" value="InterPro"/>
</dbReference>
<dbReference type="Gene3D" id="1.20.5.2950">
    <property type="match status" value="1"/>
</dbReference>
<keyword evidence="3 5" id="KW-0375">Hydrogen ion transport</keyword>